<evidence type="ECO:0000313" key="1">
    <source>
        <dbReference type="EMBL" id="KAF3224266.1"/>
    </source>
</evidence>
<comment type="caution">
    <text evidence="1">The sequence shown here is derived from an EMBL/GenBank/DDBJ whole genome shotgun (WGS) entry which is preliminary data.</text>
</comment>
<organism evidence="1 2">
    <name type="scientific">Orbilia oligospora</name>
    <name type="common">Nematode-trapping fungus</name>
    <name type="synonym">Arthrobotrys oligospora</name>
    <dbReference type="NCBI Taxonomy" id="2813651"/>
    <lineage>
        <taxon>Eukaryota</taxon>
        <taxon>Fungi</taxon>
        <taxon>Dikarya</taxon>
        <taxon>Ascomycota</taxon>
        <taxon>Pezizomycotina</taxon>
        <taxon>Orbiliomycetes</taxon>
        <taxon>Orbiliales</taxon>
        <taxon>Orbiliaceae</taxon>
        <taxon>Orbilia</taxon>
    </lineage>
</organism>
<sequence>MRRRKVIFIPDCQSFSGSVFHEVRLSYALAYARDARRFQYLMEMNSWDELINFTDYEHDIGVQHIFIIDGTRAETLSYGNPSAIIADRDGMVVAISRGLLQFRGTDLYNDKEAVALRRDELQVLTGCNFHLLNAALELKEESDTRGLNYDDFLSLLVQREPFRSIRDEVRDIAFSVGFIASNM</sequence>
<reference evidence="1 2" key="1">
    <citation type="submission" date="2019-06" db="EMBL/GenBank/DDBJ databases">
        <authorList>
            <person name="Palmer J.M."/>
        </authorList>
    </citation>
    <scope>NUCLEOTIDE SEQUENCE [LARGE SCALE GENOMIC DNA]</scope>
    <source>
        <strain evidence="1 2">TWF106</strain>
    </source>
</reference>
<protein>
    <submittedName>
        <fullName evidence="1">Uncharacterized protein</fullName>
    </submittedName>
</protein>
<proteinExistence type="predicted"/>
<accession>A0A7C8QTF6</accession>
<dbReference type="Proteomes" id="UP000472727">
    <property type="component" value="Unassembled WGS sequence"/>
</dbReference>
<dbReference type="EMBL" id="WIWS01000020">
    <property type="protein sequence ID" value="KAF3224266.1"/>
    <property type="molecule type" value="Genomic_DNA"/>
</dbReference>
<dbReference type="AlphaFoldDB" id="A0A7C8QTF6"/>
<name>A0A7C8QTF6_ORBOL</name>
<evidence type="ECO:0000313" key="2">
    <source>
        <dbReference type="Proteomes" id="UP000472727"/>
    </source>
</evidence>
<gene>
    <name evidence="1" type="ORF">TWF106_004465</name>
</gene>